<proteinExistence type="predicted"/>
<dbReference type="EMBL" id="JAVDWQ010000001">
    <property type="protein sequence ID" value="MDR7208108.1"/>
    <property type="molecule type" value="Genomic_DNA"/>
</dbReference>
<evidence type="ECO:0000313" key="2">
    <source>
        <dbReference type="Proteomes" id="UP001269081"/>
    </source>
</evidence>
<dbReference type="Pfam" id="PF02597">
    <property type="entry name" value="ThiS"/>
    <property type="match status" value="1"/>
</dbReference>
<dbReference type="PANTHER" id="PTHR34472">
    <property type="entry name" value="SULFUR CARRIER PROTEIN THIS"/>
    <property type="match status" value="1"/>
</dbReference>
<dbReference type="InterPro" id="IPR010035">
    <property type="entry name" value="Thi_S"/>
</dbReference>
<dbReference type="InterPro" id="IPR016155">
    <property type="entry name" value="Mopterin_synth/thiamin_S_b"/>
</dbReference>
<sequence length="68" mass="7554">MELKINHQIKQFSADTLSVQSLLDLEIPNKQNGIAVAINNTVVPKINWNHHLVHETDEILIISATQGG</sequence>
<dbReference type="SUPFAM" id="SSF54285">
    <property type="entry name" value="MoaD/ThiS"/>
    <property type="match status" value="1"/>
</dbReference>
<dbReference type="InterPro" id="IPR012675">
    <property type="entry name" value="Beta-grasp_dom_sf"/>
</dbReference>
<dbReference type="CDD" id="cd00565">
    <property type="entry name" value="Ubl_ThiS"/>
    <property type="match status" value="1"/>
</dbReference>
<organism evidence="1 2">
    <name type="scientific">Flavobacterium piscis</name>
    <dbReference type="NCBI Taxonomy" id="1114874"/>
    <lineage>
        <taxon>Bacteria</taxon>
        <taxon>Pseudomonadati</taxon>
        <taxon>Bacteroidota</taxon>
        <taxon>Flavobacteriia</taxon>
        <taxon>Flavobacteriales</taxon>
        <taxon>Flavobacteriaceae</taxon>
        <taxon>Flavobacterium</taxon>
    </lineage>
</organism>
<comment type="caution">
    <text evidence="1">The sequence shown here is derived from an EMBL/GenBank/DDBJ whole genome shotgun (WGS) entry which is preliminary data.</text>
</comment>
<dbReference type="Proteomes" id="UP001269081">
    <property type="component" value="Unassembled WGS sequence"/>
</dbReference>
<gene>
    <name evidence="1" type="ORF">J2W48_000029</name>
</gene>
<dbReference type="NCBIfam" id="TIGR01683">
    <property type="entry name" value="thiS"/>
    <property type="match status" value="1"/>
</dbReference>
<name>A0ABU1Y1S3_9FLAO</name>
<dbReference type="Gene3D" id="3.10.20.30">
    <property type="match status" value="1"/>
</dbReference>
<dbReference type="InterPro" id="IPR003749">
    <property type="entry name" value="ThiS/MoaD-like"/>
</dbReference>
<keyword evidence="2" id="KW-1185">Reference proteome</keyword>
<reference evidence="1 2" key="1">
    <citation type="submission" date="2023-07" db="EMBL/GenBank/DDBJ databases">
        <title>Sorghum-associated microbial communities from plants grown in Nebraska, USA.</title>
        <authorList>
            <person name="Schachtman D."/>
        </authorList>
    </citation>
    <scope>NUCLEOTIDE SEQUENCE [LARGE SCALE GENOMIC DNA]</scope>
    <source>
        <strain evidence="1 2">4129</strain>
    </source>
</reference>
<dbReference type="PANTHER" id="PTHR34472:SF1">
    <property type="entry name" value="SULFUR CARRIER PROTEIN THIS"/>
    <property type="match status" value="1"/>
</dbReference>
<evidence type="ECO:0000313" key="1">
    <source>
        <dbReference type="EMBL" id="MDR7208108.1"/>
    </source>
</evidence>
<protein>
    <submittedName>
        <fullName evidence="1">Sulfur carrier protein</fullName>
    </submittedName>
</protein>
<accession>A0ABU1Y1S3</accession>
<dbReference type="RefSeq" id="WP_310276249.1">
    <property type="nucleotide sequence ID" value="NZ_JAVDWQ010000001.1"/>
</dbReference>